<protein>
    <submittedName>
        <fullName evidence="1">Uncharacterized protein YjbI with pentapeptide repeats</fullName>
    </submittedName>
</protein>
<dbReference type="Proteomes" id="UP001229346">
    <property type="component" value="Unassembled WGS sequence"/>
</dbReference>
<dbReference type="InterPro" id="IPR001646">
    <property type="entry name" value="5peptide_repeat"/>
</dbReference>
<evidence type="ECO:0000313" key="1">
    <source>
        <dbReference type="EMBL" id="MDQ0112461.1"/>
    </source>
</evidence>
<dbReference type="RefSeq" id="WP_307203330.1">
    <property type="nucleotide sequence ID" value="NZ_JAUSSU010000003.1"/>
</dbReference>
<evidence type="ECO:0000313" key="2">
    <source>
        <dbReference type="Proteomes" id="UP001229346"/>
    </source>
</evidence>
<sequence>MDLTIEQLKEMINKGNKIFTGISVEEGDLQNYDLYGCIFEGCTLGLNFSNSNLRESKFINSNLKTCYFAGADLSGSTIEGNMLCSTDFYRAKIDKVIFKNNYYHSNKLELRDLERMVKESL</sequence>
<dbReference type="Gene3D" id="2.160.20.80">
    <property type="entry name" value="E3 ubiquitin-protein ligase SopA"/>
    <property type="match status" value="1"/>
</dbReference>
<reference evidence="1 2" key="1">
    <citation type="submission" date="2023-07" db="EMBL/GenBank/DDBJ databases">
        <title>Sorghum-associated microbial communities from plants grown in Nebraska, USA.</title>
        <authorList>
            <person name="Schachtman D."/>
        </authorList>
    </citation>
    <scope>NUCLEOTIDE SEQUENCE [LARGE SCALE GENOMIC DNA]</scope>
    <source>
        <strain evidence="1 2">CC482</strain>
    </source>
</reference>
<dbReference type="EMBL" id="JAUSSU010000003">
    <property type="protein sequence ID" value="MDQ0112461.1"/>
    <property type="molecule type" value="Genomic_DNA"/>
</dbReference>
<name>A0ABT9TYP2_PAEHA</name>
<keyword evidence="2" id="KW-1185">Reference proteome</keyword>
<organism evidence="1 2">
    <name type="scientific">Paenibacillus harenae</name>
    <dbReference type="NCBI Taxonomy" id="306543"/>
    <lineage>
        <taxon>Bacteria</taxon>
        <taxon>Bacillati</taxon>
        <taxon>Bacillota</taxon>
        <taxon>Bacilli</taxon>
        <taxon>Bacillales</taxon>
        <taxon>Paenibacillaceae</taxon>
        <taxon>Paenibacillus</taxon>
    </lineage>
</organism>
<proteinExistence type="predicted"/>
<comment type="caution">
    <text evidence="1">The sequence shown here is derived from an EMBL/GenBank/DDBJ whole genome shotgun (WGS) entry which is preliminary data.</text>
</comment>
<gene>
    <name evidence="1" type="ORF">J2T15_001896</name>
</gene>
<dbReference type="Pfam" id="PF00805">
    <property type="entry name" value="Pentapeptide"/>
    <property type="match status" value="1"/>
</dbReference>
<dbReference type="SUPFAM" id="SSF141571">
    <property type="entry name" value="Pentapeptide repeat-like"/>
    <property type="match status" value="1"/>
</dbReference>
<accession>A0ABT9TYP2</accession>